<evidence type="ECO:0000259" key="3">
    <source>
        <dbReference type="PROSITE" id="PS51186"/>
    </source>
</evidence>
<evidence type="ECO:0000256" key="2">
    <source>
        <dbReference type="ARBA" id="ARBA00023315"/>
    </source>
</evidence>
<dbReference type="PANTHER" id="PTHR43877:SF2">
    <property type="entry name" value="AMINOALKYLPHOSPHONATE N-ACETYLTRANSFERASE-RELATED"/>
    <property type="match status" value="1"/>
</dbReference>
<organism evidence="4 5">
    <name type="scientific">Kouleothrix aurantiaca</name>
    <dbReference type="NCBI Taxonomy" id="186479"/>
    <lineage>
        <taxon>Bacteria</taxon>
        <taxon>Bacillati</taxon>
        <taxon>Chloroflexota</taxon>
        <taxon>Chloroflexia</taxon>
        <taxon>Chloroflexales</taxon>
        <taxon>Roseiflexineae</taxon>
        <taxon>Roseiflexaceae</taxon>
        <taxon>Kouleothrix</taxon>
    </lineage>
</organism>
<evidence type="ECO:0000313" key="5">
    <source>
        <dbReference type="Proteomes" id="UP000050509"/>
    </source>
</evidence>
<reference evidence="4 5" key="1">
    <citation type="submission" date="2015-09" db="EMBL/GenBank/DDBJ databases">
        <title>Draft genome sequence of Kouleothrix aurantiaca JCM 19913.</title>
        <authorList>
            <person name="Hemp J."/>
        </authorList>
    </citation>
    <scope>NUCLEOTIDE SEQUENCE [LARGE SCALE GENOMIC DNA]</scope>
    <source>
        <strain evidence="4 5">COM-B</strain>
    </source>
</reference>
<protein>
    <recommendedName>
        <fullName evidence="3">N-acetyltransferase domain-containing protein</fullName>
    </recommendedName>
</protein>
<dbReference type="Proteomes" id="UP000050509">
    <property type="component" value="Unassembled WGS sequence"/>
</dbReference>
<sequence>MVEFNQPHASPLWKNPPQPRAPLHVYATDAQGAVVGGLIGRTNGVPEWLEVSVIWVDEAARGQGVGRQLMRRAEDRARARGCHFARLSTAQYQAPGFYEKLGYQRYGTLADFPRGETDYYYSKRLRENDD</sequence>
<dbReference type="Gene3D" id="3.40.630.30">
    <property type="match status" value="1"/>
</dbReference>
<dbReference type="GO" id="GO:0016747">
    <property type="term" value="F:acyltransferase activity, transferring groups other than amino-acyl groups"/>
    <property type="evidence" value="ECO:0007669"/>
    <property type="project" value="InterPro"/>
</dbReference>
<keyword evidence="2" id="KW-0012">Acyltransferase</keyword>
<evidence type="ECO:0000313" key="4">
    <source>
        <dbReference type="EMBL" id="KPV49394.1"/>
    </source>
</evidence>
<dbReference type="PROSITE" id="PS51186">
    <property type="entry name" value="GNAT"/>
    <property type="match status" value="1"/>
</dbReference>
<keyword evidence="1" id="KW-0808">Transferase</keyword>
<dbReference type="CDD" id="cd04301">
    <property type="entry name" value="NAT_SF"/>
    <property type="match status" value="1"/>
</dbReference>
<dbReference type="InterPro" id="IPR000182">
    <property type="entry name" value="GNAT_dom"/>
</dbReference>
<dbReference type="InterPro" id="IPR050832">
    <property type="entry name" value="Bact_Acetyltransf"/>
</dbReference>
<comment type="caution">
    <text evidence="4">The sequence shown here is derived from an EMBL/GenBank/DDBJ whole genome shotgun (WGS) entry which is preliminary data.</text>
</comment>
<dbReference type="PANTHER" id="PTHR43877">
    <property type="entry name" value="AMINOALKYLPHOSPHONATE N-ACETYLTRANSFERASE-RELATED-RELATED"/>
    <property type="match status" value="1"/>
</dbReference>
<accession>A0A0P9EYY8</accession>
<keyword evidence="5" id="KW-1185">Reference proteome</keyword>
<proteinExistence type="predicted"/>
<dbReference type="EMBL" id="LJCR01001998">
    <property type="protein sequence ID" value="KPV49394.1"/>
    <property type="molecule type" value="Genomic_DNA"/>
</dbReference>
<dbReference type="InterPro" id="IPR016181">
    <property type="entry name" value="Acyl_CoA_acyltransferase"/>
</dbReference>
<name>A0A0P9EYY8_9CHLR</name>
<dbReference type="Pfam" id="PF00583">
    <property type="entry name" value="Acetyltransf_1"/>
    <property type="match status" value="1"/>
</dbReference>
<feature type="domain" description="N-acetyltransferase" evidence="3">
    <location>
        <begin position="1"/>
        <end position="126"/>
    </location>
</feature>
<dbReference type="AlphaFoldDB" id="A0A0P9EYY8"/>
<gene>
    <name evidence="4" type="ORF">SE17_32890</name>
</gene>
<dbReference type="SUPFAM" id="SSF55729">
    <property type="entry name" value="Acyl-CoA N-acyltransferases (Nat)"/>
    <property type="match status" value="1"/>
</dbReference>
<evidence type="ECO:0000256" key="1">
    <source>
        <dbReference type="ARBA" id="ARBA00022679"/>
    </source>
</evidence>